<dbReference type="STRING" id="2741.SAMN04489866_10462"/>
<dbReference type="Pfam" id="PF05991">
    <property type="entry name" value="NYN_YacP"/>
    <property type="match status" value="1"/>
</dbReference>
<dbReference type="PANTHER" id="PTHR34547:SF1">
    <property type="entry name" value="YACP-LIKE NYN DOMAIN PROTEIN"/>
    <property type="match status" value="1"/>
</dbReference>
<dbReference type="InterPro" id="IPR010298">
    <property type="entry name" value="YacP-like"/>
</dbReference>
<protein>
    <recommendedName>
        <fullName evidence="3">NYN domain-containing protein</fullName>
    </recommendedName>
</protein>
<dbReference type="RefSeq" id="WP_091791526.1">
    <property type="nucleotide sequence ID" value="NZ_FNAF01000004.1"/>
</dbReference>
<keyword evidence="2" id="KW-1185">Reference proteome</keyword>
<dbReference type="AlphaFoldDB" id="A0A1G6VK74"/>
<dbReference type="CDD" id="cd10912">
    <property type="entry name" value="PIN_YacP-like"/>
    <property type="match status" value="1"/>
</dbReference>
<evidence type="ECO:0008006" key="3">
    <source>
        <dbReference type="Google" id="ProtNLM"/>
    </source>
</evidence>
<dbReference type="OrthoDB" id="9792160at2"/>
<accession>A0A1G6VK74</accession>
<organism evidence="1 2">
    <name type="scientific">Peptococcus niger</name>
    <dbReference type="NCBI Taxonomy" id="2741"/>
    <lineage>
        <taxon>Bacteria</taxon>
        <taxon>Bacillati</taxon>
        <taxon>Bacillota</taxon>
        <taxon>Clostridia</taxon>
        <taxon>Eubacteriales</taxon>
        <taxon>Peptococcaceae</taxon>
        <taxon>Peptococcus</taxon>
    </lineage>
</organism>
<name>A0A1G6VK74_PEPNI</name>
<sequence length="171" mass="19304">MTWLIVDGYNMIGQWPALSAEGDGSLEDARDRLNARLSEYAALSEWRIVVVYDGYRVKGNPGTRRTYPYLEIIYTPEGVTADMAIERLAAQLPKRSHFYVASGDRLIQETVLSLGGLRMTGTELRRMIADARVSAHRLVHKEVPRSTVDGRIDPAVRARLEKWIKDERGSS</sequence>
<evidence type="ECO:0000313" key="2">
    <source>
        <dbReference type="Proteomes" id="UP000198995"/>
    </source>
</evidence>
<evidence type="ECO:0000313" key="1">
    <source>
        <dbReference type="EMBL" id="SDD53931.1"/>
    </source>
</evidence>
<reference evidence="1 2" key="1">
    <citation type="submission" date="2016-10" db="EMBL/GenBank/DDBJ databases">
        <authorList>
            <person name="de Groot N.N."/>
        </authorList>
    </citation>
    <scope>NUCLEOTIDE SEQUENCE [LARGE SCALE GENOMIC DNA]</scope>
    <source>
        <strain evidence="1 2">DSM 20475</strain>
    </source>
</reference>
<dbReference type="Proteomes" id="UP000198995">
    <property type="component" value="Unassembled WGS sequence"/>
</dbReference>
<gene>
    <name evidence="1" type="ORF">SAMN04489866_10462</name>
</gene>
<dbReference type="EMBL" id="FNAF01000004">
    <property type="protein sequence ID" value="SDD53931.1"/>
    <property type="molecule type" value="Genomic_DNA"/>
</dbReference>
<dbReference type="PANTHER" id="PTHR34547">
    <property type="entry name" value="YACP-LIKE NYN DOMAIN PROTEIN"/>
    <property type="match status" value="1"/>
</dbReference>
<proteinExistence type="predicted"/>